<organism evidence="1 2">
    <name type="scientific">Pseudonocardia xishanensis</name>
    <dbReference type="NCBI Taxonomy" id="630995"/>
    <lineage>
        <taxon>Bacteria</taxon>
        <taxon>Bacillati</taxon>
        <taxon>Actinomycetota</taxon>
        <taxon>Actinomycetes</taxon>
        <taxon>Pseudonocardiales</taxon>
        <taxon>Pseudonocardiaceae</taxon>
        <taxon>Pseudonocardia</taxon>
    </lineage>
</organism>
<proteinExistence type="predicted"/>
<name>A0ABP8RTN8_9PSEU</name>
<evidence type="ECO:0000313" key="2">
    <source>
        <dbReference type="Proteomes" id="UP001501598"/>
    </source>
</evidence>
<comment type="caution">
    <text evidence="1">The sequence shown here is derived from an EMBL/GenBank/DDBJ whole genome shotgun (WGS) entry which is preliminary data.</text>
</comment>
<sequence>MTAVEAFATAAVPLLVTVTVATKDAPGRAVGGADTVAVRSVVGACGAAVTVAVNVVPTSASVDAPDALVAVMVTGPGVVPAVSAGAVATPSAPVCTVAVGDPANEALPEVTENTTGCSGPVGSS</sequence>
<evidence type="ECO:0008006" key="3">
    <source>
        <dbReference type="Google" id="ProtNLM"/>
    </source>
</evidence>
<dbReference type="EMBL" id="BAABGT010000033">
    <property type="protein sequence ID" value="GAA4546829.1"/>
    <property type="molecule type" value="Genomic_DNA"/>
</dbReference>
<gene>
    <name evidence="1" type="ORF">GCM10023175_29870</name>
</gene>
<reference evidence="2" key="1">
    <citation type="journal article" date="2019" name="Int. J. Syst. Evol. Microbiol.">
        <title>The Global Catalogue of Microorganisms (GCM) 10K type strain sequencing project: providing services to taxonomists for standard genome sequencing and annotation.</title>
        <authorList>
            <consortium name="The Broad Institute Genomics Platform"/>
            <consortium name="The Broad Institute Genome Sequencing Center for Infectious Disease"/>
            <person name="Wu L."/>
            <person name="Ma J."/>
        </authorList>
    </citation>
    <scope>NUCLEOTIDE SEQUENCE [LARGE SCALE GENOMIC DNA]</scope>
    <source>
        <strain evidence="2">JCM 17906</strain>
    </source>
</reference>
<dbReference type="Proteomes" id="UP001501598">
    <property type="component" value="Unassembled WGS sequence"/>
</dbReference>
<accession>A0ABP8RTN8</accession>
<protein>
    <recommendedName>
        <fullName evidence="3">Secreted protein</fullName>
    </recommendedName>
</protein>
<evidence type="ECO:0000313" key="1">
    <source>
        <dbReference type="EMBL" id="GAA4546829.1"/>
    </source>
</evidence>
<keyword evidence="2" id="KW-1185">Reference proteome</keyword>